<dbReference type="Proteomes" id="UP000298030">
    <property type="component" value="Unassembled WGS sequence"/>
</dbReference>
<gene>
    <name evidence="2" type="ORF">FA13DRAFT_1739887</name>
</gene>
<accession>A0A4Y7SQS0</accession>
<organism evidence="2 3">
    <name type="scientific">Coprinellus micaceus</name>
    <name type="common">Glistening ink-cap mushroom</name>
    <name type="synonym">Coprinus micaceus</name>
    <dbReference type="NCBI Taxonomy" id="71717"/>
    <lineage>
        <taxon>Eukaryota</taxon>
        <taxon>Fungi</taxon>
        <taxon>Dikarya</taxon>
        <taxon>Basidiomycota</taxon>
        <taxon>Agaricomycotina</taxon>
        <taxon>Agaricomycetes</taxon>
        <taxon>Agaricomycetidae</taxon>
        <taxon>Agaricales</taxon>
        <taxon>Agaricineae</taxon>
        <taxon>Psathyrellaceae</taxon>
        <taxon>Coprinellus</taxon>
    </lineage>
</organism>
<evidence type="ECO:0000256" key="1">
    <source>
        <dbReference type="SAM" id="MobiDB-lite"/>
    </source>
</evidence>
<name>A0A4Y7SQS0_COPMI</name>
<feature type="region of interest" description="Disordered" evidence="1">
    <location>
        <begin position="1"/>
        <end position="65"/>
    </location>
</feature>
<dbReference type="AlphaFoldDB" id="A0A4Y7SQS0"/>
<protein>
    <submittedName>
        <fullName evidence="2">Uncharacterized protein</fullName>
    </submittedName>
</protein>
<proteinExistence type="predicted"/>
<feature type="compositionally biased region" description="Basic and acidic residues" evidence="1">
    <location>
        <begin position="34"/>
        <end position="45"/>
    </location>
</feature>
<sequence>MDNLGDWQKTHHIRPKPTAAQTPSVYEYPTYNLERGRGGHGDGKAVDSSSSTKIGNGALGHTRLG</sequence>
<evidence type="ECO:0000313" key="3">
    <source>
        <dbReference type="Proteomes" id="UP000298030"/>
    </source>
</evidence>
<evidence type="ECO:0000313" key="2">
    <source>
        <dbReference type="EMBL" id="TEB23589.1"/>
    </source>
</evidence>
<keyword evidence="3" id="KW-1185">Reference proteome</keyword>
<dbReference type="EMBL" id="QPFP01000076">
    <property type="protein sequence ID" value="TEB23589.1"/>
    <property type="molecule type" value="Genomic_DNA"/>
</dbReference>
<reference evidence="2 3" key="1">
    <citation type="journal article" date="2019" name="Nat. Ecol. Evol.">
        <title>Megaphylogeny resolves global patterns of mushroom evolution.</title>
        <authorList>
            <person name="Varga T."/>
            <person name="Krizsan K."/>
            <person name="Foldi C."/>
            <person name="Dima B."/>
            <person name="Sanchez-Garcia M."/>
            <person name="Sanchez-Ramirez S."/>
            <person name="Szollosi G.J."/>
            <person name="Szarkandi J.G."/>
            <person name="Papp V."/>
            <person name="Albert L."/>
            <person name="Andreopoulos W."/>
            <person name="Angelini C."/>
            <person name="Antonin V."/>
            <person name="Barry K.W."/>
            <person name="Bougher N.L."/>
            <person name="Buchanan P."/>
            <person name="Buyck B."/>
            <person name="Bense V."/>
            <person name="Catcheside P."/>
            <person name="Chovatia M."/>
            <person name="Cooper J."/>
            <person name="Damon W."/>
            <person name="Desjardin D."/>
            <person name="Finy P."/>
            <person name="Geml J."/>
            <person name="Haridas S."/>
            <person name="Hughes K."/>
            <person name="Justo A."/>
            <person name="Karasinski D."/>
            <person name="Kautmanova I."/>
            <person name="Kiss B."/>
            <person name="Kocsube S."/>
            <person name="Kotiranta H."/>
            <person name="LaButti K.M."/>
            <person name="Lechner B.E."/>
            <person name="Liimatainen K."/>
            <person name="Lipzen A."/>
            <person name="Lukacs Z."/>
            <person name="Mihaltcheva S."/>
            <person name="Morgado L.N."/>
            <person name="Niskanen T."/>
            <person name="Noordeloos M.E."/>
            <person name="Ohm R.A."/>
            <person name="Ortiz-Santana B."/>
            <person name="Ovrebo C."/>
            <person name="Racz N."/>
            <person name="Riley R."/>
            <person name="Savchenko A."/>
            <person name="Shiryaev A."/>
            <person name="Soop K."/>
            <person name="Spirin V."/>
            <person name="Szebenyi C."/>
            <person name="Tomsovsky M."/>
            <person name="Tulloss R.E."/>
            <person name="Uehling J."/>
            <person name="Grigoriev I.V."/>
            <person name="Vagvolgyi C."/>
            <person name="Papp T."/>
            <person name="Martin F.M."/>
            <person name="Miettinen O."/>
            <person name="Hibbett D.S."/>
            <person name="Nagy L.G."/>
        </authorList>
    </citation>
    <scope>NUCLEOTIDE SEQUENCE [LARGE SCALE GENOMIC DNA]</scope>
    <source>
        <strain evidence="2 3">FP101781</strain>
    </source>
</reference>
<comment type="caution">
    <text evidence="2">The sequence shown here is derived from an EMBL/GenBank/DDBJ whole genome shotgun (WGS) entry which is preliminary data.</text>
</comment>